<accession>A0ABZ3FRQ5</accession>
<proteinExistence type="predicted"/>
<dbReference type="EMBL" id="CP154795">
    <property type="protein sequence ID" value="XAN07428.1"/>
    <property type="molecule type" value="Genomic_DNA"/>
</dbReference>
<dbReference type="RefSeq" id="WP_425308887.1">
    <property type="nucleotide sequence ID" value="NZ_CP154795.1"/>
</dbReference>
<gene>
    <name evidence="1" type="ORF">AADG42_09030</name>
</gene>
<dbReference type="Proteomes" id="UP001442841">
    <property type="component" value="Chromosome"/>
</dbReference>
<keyword evidence="2" id="KW-1185">Reference proteome</keyword>
<evidence type="ECO:0000313" key="1">
    <source>
        <dbReference type="EMBL" id="XAN07428.1"/>
    </source>
</evidence>
<name>A0ABZ3FRQ5_9ACTN</name>
<sequence length="324" mass="35839">MSRKRPNALAFAESPAQLLNALEWAYAENARAYARLVVLGPGDPTTRFQLHRLSDLARADGFEVVWAEVRRGAGTARELARLARQVRGAAALVIGDPYSGMIQLLLNGVAPTTRLVVVDDGTATLRYAEQWERGEELKRWHLDRRGVPSRITGFRATRLLGHRSDRVELFTAMPVTAPIPMRSNTYEWVRQRFAIPAILPGTDLMGTSLVETGVIDESAYLTGVARLVTERAVTRYLPHRREAPAKLAAIERLGVRIVTPDLPMEVYARRGPIGQSILSFPSTVLHTLPLVLAGTDVSIEALSVDDDWFVAGARDEERAFVRGI</sequence>
<organism evidence="1 2">
    <name type="scientific">Ammonicoccus fulvus</name>
    <dbReference type="NCBI Taxonomy" id="3138240"/>
    <lineage>
        <taxon>Bacteria</taxon>
        <taxon>Bacillati</taxon>
        <taxon>Actinomycetota</taxon>
        <taxon>Actinomycetes</taxon>
        <taxon>Propionibacteriales</taxon>
        <taxon>Propionibacteriaceae</taxon>
        <taxon>Ammonicoccus</taxon>
    </lineage>
</organism>
<evidence type="ECO:0000313" key="2">
    <source>
        <dbReference type="Proteomes" id="UP001442841"/>
    </source>
</evidence>
<protein>
    <submittedName>
        <fullName evidence="1">Uncharacterized protein</fullName>
    </submittedName>
</protein>
<reference evidence="1 2" key="1">
    <citation type="submission" date="2024-04" db="EMBL/GenBank/DDBJ databases">
        <title>Isolation of an actinomycete strain from pig manure.</title>
        <authorList>
            <person name="Gong T."/>
            <person name="Yu Z."/>
            <person name="An M."/>
            <person name="Wei C."/>
            <person name="Yang W."/>
            <person name="Liu L."/>
        </authorList>
    </citation>
    <scope>NUCLEOTIDE SEQUENCE [LARGE SCALE GENOMIC DNA]</scope>
    <source>
        <strain evidence="1 2">ZF39</strain>
    </source>
</reference>